<sequence length="395" mass="46108">MCREVVTRHYCGKCMVMTMVQRPEIELCSNVDRSRICPSLPLVEVWSEEECSTCRRYQNHLRTYAPRPPYQSTAAVQRPSDPSAYHRGSRATETTYCDPPERPEEMQYRGRERGDPASERPHEQSRYRHHDQRPSPQVSPVSFQSDQEDTITSPEQRDAHVTSPASESFERFRPEPPRGSEGHTQHEFDRHDLEEAVARSMADVRAKELRESQMSWSKVQLELAAQKEAIARSLADVSLAETRENFDKDRRIAALELEVQVGKEKVQKVASEKDRAIDDLRIALQAQQEEAEKRESRKDRDIVELKSLLQLESEKRDVERQRFEIEREAFRENDMGVQPPTEPEVTKIVEPTVRYRAPKGRELWILEVKREQGRLVERERRMGPNDMVFSRCKKP</sequence>
<protein>
    <submittedName>
        <fullName evidence="3">Uncharacterized protein</fullName>
    </submittedName>
</protein>
<dbReference type="EMBL" id="MU404352">
    <property type="protein sequence ID" value="KAI1615752.1"/>
    <property type="molecule type" value="Genomic_DNA"/>
</dbReference>
<feature type="compositionally biased region" description="Basic and acidic residues" evidence="2">
    <location>
        <begin position="99"/>
        <end position="126"/>
    </location>
</feature>
<evidence type="ECO:0000313" key="4">
    <source>
        <dbReference type="Proteomes" id="UP001203852"/>
    </source>
</evidence>
<gene>
    <name evidence="3" type="ORF">EDD36DRAFT_196240</name>
</gene>
<evidence type="ECO:0000256" key="2">
    <source>
        <dbReference type="SAM" id="MobiDB-lite"/>
    </source>
</evidence>
<dbReference type="AlphaFoldDB" id="A0AAN6E297"/>
<name>A0AAN6E297_9EURO</name>
<keyword evidence="4" id="KW-1185">Reference proteome</keyword>
<evidence type="ECO:0000256" key="1">
    <source>
        <dbReference type="SAM" id="Coils"/>
    </source>
</evidence>
<feature type="compositionally biased region" description="Low complexity" evidence="2">
    <location>
        <begin position="134"/>
        <end position="145"/>
    </location>
</feature>
<evidence type="ECO:0000313" key="3">
    <source>
        <dbReference type="EMBL" id="KAI1615752.1"/>
    </source>
</evidence>
<organism evidence="3 4">
    <name type="scientific">Exophiala viscosa</name>
    <dbReference type="NCBI Taxonomy" id="2486360"/>
    <lineage>
        <taxon>Eukaryota</taxon>
        <taxon>Fungi</taxon>
        <taxon>Dikarya</taxon>
        <taxon>Ascomycota</taxon>
        <taxon>Pezizomycotina</taxon>
        <taxon>Eurotiomycetes</taxon>
        <taxon>Chaetothyriomycetidae</taxon>
        <taxon>Chaetothyriales</taxon>
        <taxon>Herpotrichiellaceae</taxon>
        <taxon>Exophiala</taxon>
    </lineage>
</organism>
<dbReference type="Proteomes" id="UP001203852">
    <property type="component" value="Unassembled WGS sequence"/>
</dbReference>
<feature type="region of interest" description="Disordered" evidence="2">
    <location>
        <begin position="64"/>
        <end position="194"/>
    </location>
</feature>
<accession>A0AAN6E297</accession>
<reference evidence="3" key="1">
    <citation type="journal article" date="2022" name="bioRxiv">
        <title>Deciphering the potential niche of two novel black yeast fungi from a biological soil crust based on their genomes, phenotypes, and melanin regulation.</title>
        <authorList>
            <consortium name="DOE Joint Genome Institute"/>
            <person name="Carr E.C."/>
            <person name="Barton Q."/>
            <person name="Grambo S."/>
            <person name="Sullivan M."/>
            <person name="Renfro C.M."/>
            <person name="Kuo A."/>
            <person name="Pangilinan J."/>
            <person name="Lipzen A."/>
            <person name="Keymanesh K."/>
            <person name="Savage E."/>
            <person name="Barry K."/>
            <person name="Grigoriev I.V."/>
            <person name="Riekhof W.R."/>
            <person name="Harris S.S."/>
        </authorList>
    </citation>
    <scope>NUCLEOTIDE SEQUENCE</scope>
    <source>
        <strain evidence="3">JF 03-4F</strain>
    </source>
</reference>
<proteinExistence type="predicted"/>
<feature type="compositionally biased region" description="Basic and acidic residues" evidence="2">
    <location>
        <begin position="168"/>
        <end position="194"/>
    </location>
</feature>
<comment type="caution">
    <text evidence="3">The sequence shown here is derived from an EMBL/GenBank/DDBJ whole genome shotgun (WGS) entry which is preliminary data.</text>
</comment>
<keyword evidence="1" id="KW-0175">Coiled coil</keyword>
<feature type="coiled-coil region" evidence="1">
    <location>
        <begin position="270"/>
        <end position="328"/>
    </location>
</feature>